<dbReference type="Gene3D" id="3.30.40.10">
    <property type="entry name" value="Zinc/RING finger domain, C3HC4 (zinc finger)"/>
    <property type="match status" value="1"/>
</dbReference>
<evidence type="ECO:0008006" key="12">
    <source>
        <dbReference type="Google" id="ProtNLM"/>
    </source>
</evidence>
<dbReference type="Pfam" id="PF00622">
    <property type="entry name" value="SPRY"/>
    <property type="match status" value="1"/>
</dbReference>
<evidence type="ECO:0000313" key="11">
    <source>
        <dbReference type="Proteomes" id="UP000824782"/>
    </source>
</evidence>
<keyword evidence="5" id="KW-0391">Immunity</keyword>
<proteinExistence type="predicted"/>
<evidence type="ECO:0000256" key="1">
    <source>
        <dbReference type="ARBA" id="ARBA00022588"/>
    </source>
</evidence>
<dbReference type="InterPro" id="IPR013320">
    <property type="entry name" value="ConA-like_dom_sf"/>
</dbReference>
<keyword evidence="4" id="KW-0862">Zinc</keyword>
<dbReference type="InterPro" id="IPR051051">
    <property type="entry name" value="E3_ubiq-ligase_TRIM/RNF"/>
</dbReference>
<keyword evidence="11" id="KW-1185">Reference proteome</keyword>
<dbReference type="Gene3D" id="3.30.160.60">
    <property type="entry name" value="Classic Zinc Finger"/>
    <property type="match status" value="1"/>
</dbReference>
<dbReference type="InterPro" id="IPR058030">
    <property type="entry name" value="TRIM8/14/16/25/29/45/65_CC"/>
</dbReference>
<dbReference type="PANTHER" id="PTHR25465">
    <property type="entry name" value="B-BOX DOMAIN CONTAINING"/>
    <property type="match status" value="1"/>
</dbReference>
<dbReference type="PROSITE" id="PS50089">
    <property type="entry name" value="ZF_RING_2"/>
    <property type="match status" value="1"/>
</dbReference>
<dbReference type="PRINTS" id="PR01407">
    <property type="entry name" value="BUTYPHLNCDUF"/>
</dbReference>
<evidence type="ECO:0000256" key="5">
    <source>
        <dbReference type="ARBA" id="ARBA00022859"/>
    </source>
</evidence>
<dbReference type="InterPro" id="IPR001841">
    <property type="entry name" value="Znf_RING"/>
</dbReference>
<dbReference type="PANTHER" id="PTHR25465:SF14">
    <property type="entry name" value="E3 UBIQUITIN-PROTEIN LIGASE TRIM65"/>
    <property type="match status" value="1"/>
</dbReference>
<reference evidence="10" key="1">
    <citation type="thesis" date="2020" institute="ProQuest LLC" country="789 East Eisenhower Parkway, Ann Arbor, MI, USA">
        <title>Comparative Genomics and Chromosome Evolution.</title>
        <authorList>
            <person name="Mudd A.B."/>
        </authorList>
    </citation>
    <scope>NUCLEOTIDE SEQUENCE</scope>
    <source>
        <strain evidence="10">237g6f4</strain>
        <tissue evidence="10">Blood</tissue>
    </source>
</reference>
<evidence type="ECO:0000256" key="6">
    <source>
        <dbReference type="PROSITE-ProRule" id="PRU00175"/>
    </source>
</evidence>
<gene>
    <name evidence="10" type="ORF">GDO81_013148</name>
</gene>
<dbReference type="InterPro" id="IPR043136">
    <property type="entry name" value="B30.2/SPRY_sf"/>
</dbReference>
<comment type="caution">
    <text evidence="10">The sequence shown here is derived from an EMBL/GenBank/DDBJ whole genome shotgun (WGS) entry which is preliminary data.</text>
</comment>
<evidence type="ECO:0000256" key="7">
    <source>
        <dbReference type="SAM" id="Coils"/>
    </source>
</evidence>
<evidence type="ECO:0000256" key="4">
    <source>
        <dbReference type="ARBA" id="ARBA00022833"/>
    </source>
</evidence>
<dbReference type="InterPro" id="IPR003879">
    <property type="entry name" value="Butyrophylin_SPRY"/>
</dbReference>
<dbReference type="Pfam" id="PF25600">
    <property type="entry name" value="TRIM_CC"/>
    <property type="match status" value="1"/>
</dbReference>
<organism evidence="10 11">
    <name type="scientific">Engystomops pustulosus</name>
    <name type="common">Tungara frog</name>
    <name type="synonym">Physalaemus pustulosus</name>
    <dbReference type="NCBI Taxonomy" id="76066"/>
    <lineage>
        <taxon>Eukaryota</taxon>
        <taxon>Metazoa</taxon>
        <taxon>Chordata</taxon>
        <taxon>Craniata</taxon>
        <taxon>Vertebrata</taxon>
        <taxon>Euteleostomi</taxon>
        <taxon>Amphibia</taxon>
        <taxon>Batrachia</taxon>
        <taxon>Anura</taxon>
        <taxon>Neobatrachia</taxon>
        <taxon>Hyloidea</taxon>
        <taxon>Leptodactylidae</taxon>
        <taxon>Leiuperinae</taxon>
        <taxon>Engystomops</taxon>
    </lineage>
</organism>
<dbReference type="PROSITE" id="PS00518">
    <property type="entry name" value="ZF_RING_1"/>
    <property type="match status" value="1"/>
</dbReference>
<keyword evidence="2" id="KW-0479">Metal-binding</keyword>
<dbReference type="SUPFAM" id="SSF49899">
    <property type="entry name" value="Concanavalin A-like lectins/glucanases"/>
    <property type="match status" value="1"/>
</dbReference>
<dbReference type="InterPro" id="IPR003877">
    <property type="entry name" value="SPRY_dom"/>
</dbReference>
<sequence length="545" mass="61628">MFAPCPYLPLHVPCHVAALPVLGAGLLSFRRLLPAHPGVCDHNMEAEDPVSHLRNNLNCPICWEVFSNPLSLQCGHSFCQSCIHTHWDREAAMPSAFTCPECRLSFPQRPEPQKNVSLSKVVDDMKALERSRAPVPAAQTDTSAHNAVPALCQRHHQGLIMYCSTDSRCICIKCLMKGCKHHDLQEIDELSAQQKMKLSNDLLASDCLQKHAEEEMEKWKLKIENMKVFYEKIVSGIITTFEQVRKSLDECQILVVNSVNCDKNVALTQAEDHVTHLQRHLDELQKHRAEAERLLRSDGVTFLEHLPQLVPVGVAPGSPNIQQCGNLQIEAVTKIMPEVTRLLQEELPNMLHPEKPKKKCQDYRNLKFNPETANKYIEISHENCKATHKLHFRKNHVSDATKKFQSWQVMCTEGFTEGSHYWEVVVSTFFVEVGVAYGSLKLDSTIGRNSSSWSLQLRSMHHSFWHNNKETKLQSPMFAKIGVHIDLTAGSLTFYGIQNGSLQLLHSLSWPFSEKVFPVFWIGEDANVTICTMPNTAMDAVTVGR</sequence>
<evidence type="ECO:0000259" key="9">
    <source>
        <dbReference type="PROSITE" id="PS50188"/>
    </source>
</evidence>
<dbReference type="EMBL" id="WNYA01000006">
    <property type="protein sequence ID" value="KAG8566229.1"/>
    <property type="molecule type" value="Genomic_DNA"/>
</dbReference>
<dbReference type="InterPro" id="IPR017907">
    <property type="entry name" value="Znf_RING_CS"/>
</dbReference>
<dbReference type="PROSITE" id="PS50188">
    <property type="entry name" value="B302_SPRY"/>
    <property type="match status" value="1"/>
</dbReference>
<dbReference type="GO" id="GO:0045087">
    <property type="term" value="P:innate immune response"/>
    <property type="evidence" value="ECO:0007669"/>
    <property type="project" value="UniProtKB-KW"/>
</dbReference>
<keyword evidence="7" id="KW-0175">Coiled coil</keyword>
<dbReference type="SUPFAM" id="SSF57845">
    <property type="entry name" value="B-box zinc-binding domain"/>
    <property type="match status" value="1"/>
</dbReference>
<dbReference type="SMART" id="SM00449">
    <property type="entry name" value="SPRY"/>
    <property type="match status" value="1"/>
</dbReference>
<feature type="domain" description="B30.2/SPRY" evidence="9">
    <location>
        <begin position="346"/>
        <end position="537"/>
    </location>
</feature>
<feature type="coiled-coil region" evidence="7">
    <location>
        <begin position="267"/>
        <end position="297"/>
    </location>
</feature>
<dbReference type="Pfam" id="PF13445">
    <property type="entry name" value="zf-RING_UBOX"/>
    <property type="match status" value="1"/>
</dbReference>
<name>A0AAV7AXF7_ENGPU</name>
<evidence type="ECO:0000259" key="8">
    <source>
        <dbReference type="PROSITE" id="PS50089"/>
    </source>
</evidence>
<keyword evidence="1" id="KW-0399">Innate immunity</keyword>
<dbReference type="Proteomes" id="UP000824782">
    <property type="component" value="Unassembled WGS sequence"/>
</dbReference>
<dbReference type="InterPro" id="IPR027370">
    <property type="entry name" value="Znf-RING_euk"/>
</dbReference>
<evidence type="ECO:0000256" key="2">
    <source>
        <dbReference type="ARBA" id="ARBA00022723"/>
    </source>
</evidence>
<evidence type="ECO:0000256" key="3">
    <source>
        <dbReference type="ARBA" id="ARBA00022771"/>
    </source>
</evidence>
<evidence type="ECO:0000313" key="10">
    <source>
        <dbReference type="EMBL" id="KAG8566229.1"/>
    </source>
</evidence>
<accession>A0AAV7AXF7</accession>
<feature type="domain" description="RING-type" evidence="8">
    <location>
        <begin position="59"/>
        <end position="103"/>
    </location>
</feature>
<dbReference type="Gene3D" id="2.60.120.920">
    <property type="match status" value="1"/>
</dbReference>
<dbReference type="SMART" id="SM00184">
    <property type="entry name" value="RING"/>
    <property type="match status" value="1"/>
</dbReference>
<dbReference type="AlphaFoldDB" id="A0AAV7AXF7"/>
<dbReference type="InterPro" id="IPR001870">
    <property type="entry name" value="B30.2/SPRY"/>
</dbReference>
<keyword evidence="3 6" id="KW-0863">Zinc-finger</keyword>
<dbReference type="InterPro" id="IPR013083">
    <property type="entry name" value="Znf_RING/FYVE/PHD"/>
</dbReference>
<protein>
    <recommendedName>
        <fullName evidence="12">Tripartite motif-containing protein 65</fullName>
    </recommendedName>
</protein>
<dbReference type="GO" id="GO:0008270">
    <property type="term" value="F:zinc ion binding"/>
    <property type="evidence" value="ECO:0007669"/>
    <property type="project" value="UniProtKB-KW"/>
</dbReference>
<dbReference type="SUPFAM" id="SSF57850">
    <property type="entry name" value="RING/U-box"/>
    <property type="match status" value="1"/>
</dbReference>